<dbReference type="Pfam" id="PF05834">
    <property type="entry name" value="Lycopene_cycl"/>
    <property type="match status" value="1"/>
</dbReference>
<evidence type="ECO:0000313" key="2">
    <source>
        <dbReference type="Proteomes" id="UP000306552"/>
    </source>
</evidence>
<proteinExistence type="predicted"/>
<dbReference type="Gene3D" id="3.50.50.60">
    <property type="entry name" value="FAD/NAD(P)-binding domain"/>
    <property type="match status" value="1"/>
</dbReference>
<dbReference type="OrthoDB" id="24355at2"/>
<evidence type="ECO:0000313" key="1">
    <source>
        <dbReference type="EMBL" id="TKS56731.1"/>
    </source>
</evidence>
<comment type="caution">
    <text evidence="1">The sequence shown here is derived from an EMBL/GenBank/DDBJ whole genome shotgun (WGS) entry which is preliminary data.</text>
</comment>
<accession>A0A4U5TSA5</accession>
<organism evidence="1 2">
    <name type="scientific">Mesohalobacter halotolerans</name>
    <dbReference type="NCBI Taxonomy" id="1883405"/>
    <lineage>
        <taxon>Bacteria</taxon>
        <taxon>Pseudomonadati</taxon>
        <taxon>Bacteroidota</taxon>
        <taxon>Flavobacteriia</taxon>
        <taxon>Flavobacteriales</taxon>
        <taxon>Flavobacteriaceae</taxon>
        <taxon>Mesohalobacter</taxon>
    </lineage>
</organism>
<dbReference type="InterPro" id="IPR036188">
    <property type="entry name" value="FAD/NAD-bd_sf"/>
</dbReference>
<dbReference type="Proteomes" id="UP000306552">
    <property type="component" value="Unassembled WGS sequence"/>
</dbReference>
<dbReference type="SUPFAM" id="SSF51905">
    <property type="entry name" value="FAD/NAD(P)-binding domain"/>
    <property type="match status" value="1"/>
</dbReference>
<name>A0A4U5TSA5_9FLAO</name>
<protein>
    <submittedName>
        <fullName evidence="1">Lycopene cyclase</fullName>
    </submittedName>
</protein>
<dbReference type="EMBL" id="SWMU01000002">
    <property type="protein sequence ID" value="TKS56731.1"/>
    <property type="molecule type" value="Genomic_DNA"/>
</dbReference>
<reference evidence="1 2" key="1">
    <citation type="submission" date="2019-04" db="EMBL/GenBank/DDBJ databases">
        <title>Psychroflexus halotolerans sp. nov., isolated from a marine solar saltern.</title>
        <authorList>
            <person name="Feng X."/>
        </authorList>
    </citation>
    <scope>NUCLEOTIDE SEQUENCE [LARGE SCALE GENOMIC DNA]</scope>
    <source>
        <strain evidence="1 2">WDS2C27</strain>
    </source>
</reference>
<gene>
    <name evidence="1" type="ORF">FCN74_06785</name>
</gene>
<keyword evidence="2" id="KW-1185">Reference proteome</keyword>
<dbReference type="AlphaFoldDB" id="A0A4U5TSA5"/>
<sequence>MSSKAFDYIIIGSGASGLQLALAMLRDTHFDDKMIGIIEKRTKFTNDKTWCYWETGQGLYDNIIHKSWNKGVFKANGETIPLNLAEYRYKMIKSIDFYTYAKSKIKTASNIQWIEDEITKSEENQDTVQLRGKHKTYSAKHIFDSRLPENYKPKDSINILQHFKGWFIKTEENVFNPDTFCMMDYDISDHEKTCFIYVLPFTKNKALVEFTYFSPEQVNEETYEHYIKSYLKEKLNLAQYQIYEEEKGVIPMSSHPFYKHHRPKITKIGTSGGWVKASTGYSFKNAERNSIKIINNIKEGKSPHHHLYDKRFKHYDKMFLDVLYNHNEYGQTLFYKMYKYNDISQIFKFLDEQTKPLGEVKMMLTMTSFYFIKALLKHIAQGFKIK</sequence>
<dbReference type="RefSeq" id="WP_138931833.1">
    <property type="nucleotide sequence ID" value="NZ_SWMU01000002.1"/>
</dbReference>